<feature type="region of interest" description="Disordered" evidence="6">
    <location>
        <begin position="657"/>
        <end position="701"/>
    </location>
</feature>
<dbReference type="OrthoDB" id="424974at2759"/>
<keyword evidence="9" id="KW-1185">Reference proteome</keyword>
<dbReference type="GO" id="GO:0005634">
    <property type="term" value="C:nucleus"/>
    <property type="evidence" value="ECO:0007669"/>
    <property type="project" value="TreeGrafter"/>
</dbReference>
<evidence type="ECO:0000256" key="6">
    <source>
        <dbReference type="SAM" id="MobiDB-lite"/>
    </source>
</evidence>
<dbReference type="AlphaFoldDB" id="A0A9P9ANB6"/>
<dbReference type="GO" id="GO:0000435">
    <property type="term" value="P:positive regulation of transcription from RNA polymerase II promoter by galactose"/>
    <property type="evidence" value="ECO:0007669"/>
    <property type="project" value="TreeGrafter"/>
</dbReference>
<evidence type="ECO:0000256" key="4">
    <source>
        <dbReference type="ARBA" id="ARBA00023163"/>
    </source>
</evidence>
<dbReference type="SUPFAM" id="SSF57701">
    <property type="entry name" value="Zn2/Cys6 DNA-binding domain"/>
    <property type="match status" value="1"/>
</dbReference>
<dbReference type="Proteomes" id="UP000777438">
    <property type="component" value="Unassembled WGS sequence"/>
</dbReference>
<dbReference type="GO" id="GO:0000978">
    <property type="term" value="F:RNA polymerase II cis-regulatory region sequence-specific DNA binding"/>
    <property type="evidence" value="ECO:0007669"/>
    <property type="project" value="TreeGrafter"/>
</dbReference>
<feature type="compositionally biased region" description="Low complexity" evidence="6">
    <location>
        <begin position="69"/>
        <end position="94"/>
    </location>
</feature>
<proteinExistence type="predicted"/>
<keyword evidence="1" id="KW-0479">Metal-binding</keyword>
<dbReference type="InterPro" id="IPR007219">
    <property type="entry name" value="XnlR_reg_dom"/>
</dbReference>
<dbReference type="PANTHER" id="PTHR47424:SF3">
    <property type="entry name" value="REGULATORY PROTEIN GAL4"/>
    <property type="match status" value="1"/>
</dbReference>
<dbReference type="GO" id="GO:0008270">
    <property type="term" value="F:zinc ion binding"/>
    <property type="evidence" value="ECO:0007669"/>
    <property type="project" value="InterPro"/>
</dbReference>
<gene>
    <name evidence="8" type="ORF">B0T10DRAFT_439245</name>
</gene>
<dbReference type="PANTHER" id="PTHR47424">
    <property type="entry name" value="REGULATORY PROTEIN GAL4"/>
    <property type="match status" value="1"/>
</dbReference>
<accession>A0A9P9ANB6</accession>
<evidence type="ECO:0000313" key="8">
    <source>
        <dbReference type="EMBL" id="KAH6891488.1"/>
    </source>
</evidence>
<evidence type="ECO:0000256" key="3">
    <source>
        <dbReference type="ARBA" id="ARBA00023125"/>
    </source>
</evidence>
<comment type="caution">
    <text evidence="8">The sequence shown here is derived from an EMBL/GenBank/DDBJ whole genome shotgun (WGS) entry which is preliminary data.</text>
</comment>
<organism evidence="8 9">
    <name type="scientific">Thelonectria olida</name>
    <dbReference type="NCBI Taxonomy" id="1576542"/>
    <lineage>
        <taxon>Eukaryota</taxon>
        <taxon>Fungi</taxon>
        <taxon>Dikarya</taxon>
        <taxon>Ascomycota</taxon>
        <taxon>Pezizomycotina</taxon>
        <taxon>Sordariomycetes</taxon>
        <taxon>Hypocreomycetidae</taxon>
        <taxon>Hypocreales</taxon>
        <taxon>Nectriaceae</taxon>
        <taxon>Thelonectria</taxon>
    </lineage>
</organism>
<feature type="compositionally biased region" description="Basic and acidic residues" evidence="6">
    <location>
        <begin position="96"/>
        <end position="107"/>
    </location>
</feature>
<feature type="region of interest" description="Disordered" evidence="6">
    <location>
        <begin position="226"/>
        <end position="245"/>
    </location>
</feature>
<dbReference type="InterPro" id="IPR051127">
    <property type="entry name" value="Fungal_SecMet_Regulators"/>
</dbReference>
<evidence type="ECO:0000259" key="7">
    <source>
        <dbReference type="PROSITE" id="PS50048"/>
    </source>
</evidence>
<feature type="domain" description="Zn(2)-C6 fungal-type" evidence="7">
    <location>
        <begin position="29"/>
        <end position="61"/>
    </location>
</feature>
<feature type="compositionally biased region" description="Polar residues" evidence="6">
    <location>
        <begin position="228"/>
        <end position="237"/>
    </location>
</feature>
<dbReference type="GO" id="GO:0000981">
    <property type="term" value="F:DNA-binding transcription factor activity, RNA polymerase II-specific"/>
    <property type="evidence" value="ECO:0007669"/>
    <property type="project" value="InterPro"/>
</dbReference>
<dbReference type="InterPro" id="IPR036864">
    <property type="entry name" value="Zn2-C6_fun-type_DNA-bd_sf"/>
</dbReference>
<dbReference type="Pfam" id="PF04082">
    <property type="entry name" value="Fungal_trans"/>
    <property type="match status" value="1"/>
</dbReference>
<sequence>MESWEHRDPTYIHYEYEDPSRKRLRVSKACNRCRYRKTRCDGRRPFCVPCERRGFSENCTYPPHQKELGQSQSQSHSHSQSQSASASGDGQGQARSRTESTEERTDQDNPNDDEDSSALQPWSSTHGDGLGTFAGRDEGSVYGPSSTVSFFQQVLVDDMRESPSEAANQQSAAQVPTRNIAKESTAIIVPRRPLEPSANNYVDCYWEFVHPVFPVLHKTSFLQEYDNQKGSEQSSDSLNKRRKRSRSAPINPIFFSTMNLVFALGCKFSQQVPDEQKVSVAESFYKTSQASSYYDLMDSTSQDVVQMLVLAGVYLQSTRHASRCWNIVGLAIRIAQSLGLHVERSNSPARSQLDREMRRRIWHTCVNLDRLLAMTFGRPTMIHKANAVPIPTMIDDEFLLEKAEGTQPPNTPCRFGLFVSSCALLELLEEVLEFHSAHEPTASLQDQPEADDRTEELVKRVMDLNRRLDNFSSTIPTYLKVNDRENANTRYANQVRLQKHVLHCRFLLTRLLLLRPLLLSTITMQARRTSTTPLNWAGQSILDSLLIQKSCELCIQTAYQLIDAVYDSIDTPYRSSGWHCVYFTFSSAIVLLASLKCDLLRAQTSDLSFQAHWDRSLLILKSYKDRVHSAAHAIDSLTRARSIISYNINARDQARMDPNQLAPHNPPAVSDIEPLSRPEAPREPESSGKSPPNEFDPFPLDGFPELYFSTHSTDLEWLQLFQLQPNVS</sequence>
<protein>
    <submittedName>
        <fullName evidence="8">Fungal-specific transcription factor domain-containing protein</fullName>
    </submittedName>
</protein>
<feature type="compositionally biased region" description="Polar residues" evidence="6">
    <location>
        <begin position="117"/>
        <end position="126"/>
    </location>
</feature>
<dbReference type="CDD" id="cd12148">
    <property type="entry name" value="fungal_TF_MHR"/>
    <property type="match status" value="1"/>
</dbReference>
<reference evidence="8 9" key="1">
    <citation type="journal article" date="2021" name="Nat. Commun.">
        <title>Genetic determinants of endophytism in the Arabidopsis root mycobiome.</title>
        <authorList>
            <person name="Mesny F."/>
            <person name="Miyauchi S."/>
            <person name="Thiergart T."/>
            <person name="Pickel B."/>
            <person name="Atanasova L."/>
            <person name="Karlsson M."/>
            <person name="Huettel B."/>
            <person name="Barry K.W."/>
            <person name="Haridas S."/>
            <person name="Chen C."/>
            <person name="Bauer D."/>
            <person name="Andreopoulos W."/>
            <person name="Pangilinan J."/>
            <person name="LaButti K."/>
            <person name="Riley R."/>
            <person name="Lipzen A."/>
            <person name="Clum A."/>
            <person name="Drula E."/>
            <person name="Henrissat B."/>
            <person name="Kohler A."/>
            <person name="Grigoriev I.V."/>
            <person name="Martin F.M."/>
            <person name="Hacquard S."/>
        </authorList>
    </citation>
    <scope>NUCLEOTIDE SEQUENCE [LARGE SCALE GENOMIC DNA]</scope>
    <source>
        <strain evidence="8 9">MPI-CAGE-CH-0241</strain>
    </source>
</reference>
<keyword evidence="4" id="KW-0804">Transcription</keyword>
<feature type="region of interest" description="Disordered" evidence="6">
    <location>
        <begin position="61"/>
        <end position="138"/>
    </location>
</feature>
<evidence type="ECO:0000256" key="2">
    <source>
        <dbReference type="ARBA" id="ARBA00023015"/>
    </source>
</evidence>
<dbReference type="CDD" id="cd00067">
    <property type="entry name" value="GAL4"/>
    <property type="match status" value="1"/>
</dbReference>
<feature type="compositionally biased region" description="Basic and acidic residues" evidence="6">
    <location>
        <begin position="674"/>
        <end position="686"/>
    </location>
</feature>
<dbReference type="PROSITE" id="PS50048">
    <property type="entry name" value="ZN2_CY6_FUNGAL_2"/>
    <property type="match status" value="1"/>
</dbReference>
<dbReference type="PROSITE" id="PS00463">
    <property type="entry name" value="ZN2_CY6_FUNGAL_1"/>
    <property type="match status" value="1"/>
</dbReference>
<dbReference type="InterPro" id="IPR001138">
    <property type="entry name" value="Zn2Cys6_DnaBD"/>
</dbReference>
<keyword evidence="3" id="KW-0238">DNA-binding</keyword>
<dbReference type="EMBL" id="JAGPYM010000008">
    <property type="protein sequence ID" value="KAH6891488.1"/>
    <property type="molecule type" value="Genomic_DNA"/>
</dbReference>
<keyword evidence="2" id="KW-0805">Transcription regulation</keyword>
<dbReference type="GO" id="GO:0006351">
    <property type="term" value="P:DNA-templated transcription"/>
    <property type="evidence" value="ECO:0007669"/>
    <property type="project" value="InterPro"/>
</dbReference>
<dbReference type="SMART" id="SM00066">
    <property type="entry name" value="GAL4"/>
    <property type="match status" value="1"/>
</dbReference>
<evidence type="ECO:0000313" key="9">
    <source>
        <dbReference type="Proteomes" id="UP000777438"/>
    </source>
</evidence>
<keyword evidence="5" id="KW-0539">Nucleus</keyword>
<name>A0A9P9ANB6_9HYPO</name>
<dbReference type="Gene3D" id="4.10.240.10">
    <property type="entry name" value="Zn(2)-C6 fungal-type DNA-binding domain"/>
    <property type="match status" value="1"/>
</dbReference>
<evidence type="ECO:0000256" key="1">
    <source>
        <dbReference type="ARBA" id="ARBA00022723"/>
    </source>
</evidence>
<evidence type="ECO:0000256" key="5">
    <source>
        <dbReference type="ARBA" id="ARBA00023242"/>
    </source>
</evidence>
<dbReference type="Pfam" id="PF00172">
    <property type="entry name" value="Zn_clus"/>
    <property type="match status" value="1"/>
</dbReference>
<dbReference type="SMART" id="SM00906">
    <property type="entry name" value="Fungal_trans"/>
    <property type="match status" value="1"/>
</dbReference>